<sequence length="287" mass="31683">MKAKFSSVAILIILLAATFVSGCASSYQESSTQSSDYMAVEEYDNSYARNVVMDESGYADYGGASTASVDRKTITTVDMTIQVSNAAEGIDKISKMAVASGGYVSSSSIYDSYYGSDESKEGYVIVRVPESEYSSFLEDVGELGEVTSKSVSAQDVTEEYIDVSARLDNLERQESRLQDILNMTETVEDVLAVEKELERVRGEIESLTGRLNYLDDRIEFSTISIRVTEPRPITRSWGIRDAISESVNGFISMINALIILIGYLLPLVIVLIFFGGAGLFIRRRIRR</sequence>
<evidence type="ECO:0000256" key="2">
    <source>
        <dbReference type="SAM" id="Phobius"/>
    </source>
</evidence>
<keyword evidence="2" id="KW-0812">Transmembrane</keyword>
<dbReference type="OrthoDB" id="242217at2157"/>
<keyword evidence="2" id="KW-0472">Membrane</keyword>
<keyword evidence="1" id="KW-0175">Coiled coil</keyword>
<evidence type="ECO:0000313" key="5">
    <source>
        <dbReference type="Proteomes" id="UP000199259"/>
    </source>
</evidence>
<evidence type="ECO:0000256" key="1">
    <source>
        <dbReference type="SAM" id="Coils"/>
    </source>
</evidence>
<comment type="caution">
    <text evidence="4">The sequence shown here is derived from an EMBL/GenBank/DDBJ whole genome shotgun (WGS) entry which is preliminary data.</text>
</comment>
<keyword evidence="5" id="KW-1185">Reference proteome</keyword>
<feature type="transmembrane region" description="Helical" evidence="2">
    <location>
        <begin position="256"/>
        <end position="281"/>
    </location>
</feature>
<reference evidence="4 5" key="1">
    <citation type="submission" date="2016-10" db="EMBL/GenBank/DDBJ databases">
        <authorList>
            <person name="Varghese N."/>
            <person name="Submissions S."/>
        </authorList>
    </citation>
    <scope>NUCLEOTIDE SEQUENCE [LARGE SCALE GENOMIC DNA]</scope>
    <source>
        <strain evidence="4 5">PL 12/M</strain>
    </source>
</reference>
<feature type="coiled-coil region" evidence="1">
    <location>
        <begin position="153"/>
        <end position="210"/>
    </location>
</feature>
<protein>
    <recommendedName>
        <fullName evidence="3">DUF4349 domain-containing protein</fullName>
    </recommendedName>
</protein>
<dbReference type="InterPro" id="IPR025645">
    <property type="entry name" value="DUF4349"/>
</dbReference>
<name>A0A7Z7FBY7_9EURY</name>
<gene>
    <name evidence="4" type="ORF">SAMN04488589_0828</name>
</gene>
<evidence type="ECO:0000259" key="3">
    <source>
        <dbReference type="Pfam" id="PF14257"/>
    </source>
</evidence>
<feature type="domain" description="DUF4349" evidence="3">
    <location>
        <begin position="71"/>
        <end position="277"/>
    </location>
</feature>
<accession>A0A7Z7FBY7</accession>
<dbReference type="RefSeq" id="WP_091708938.1">
    <property type="nucleotide sequence ID" value="NZ_FNCA01000002.1"/>
</dbReference>
<dbReference type="EMBL" id="FNCA01000002">
    <property type="protein sequence ID" value="SDF54089.1"/>
    <property type="molecule type" value="Genomic_DNA"/>
</dbReference>
<dbReference type="AlphaFoldDB" id="A0A7Z7FBY7"/>
<keyword evidence="2" id="KW-1133">Transmembrane helix</keyword>
<organism evidence="4 5">
    <name type="scientific">Methanolobus vulcani</name>
    <dbReference type="NCBI Taxonomy" id="38026"/>
    <lineage>
        <taxon>Archaea</taxon>
        <taxon>Methanobacteriati</taxon>
        <taxon>Methanobacteriota</taxon>
        <taxon>Stenosarchaea group</taxon>
        <taxon>Methanomicrobia</taxon>
        <taxon>Methanosarcinales</taxon>
        <taxon>Methanosarcinaceae</taxon>
        <taxon>Methanolobus</taxon>
    </lineage>
</organism>
<dbReference type="PROSITE" id="PS51257">
    <property type="entry name" value="PROKAR_LIPOPROTEIN"/>
    <property type="match status" value="1"/>
</dbReference>
<dbReference type="Proteomes" id="UP000199259">
    <property type="component" value="Unassembled WGS sequence"/>
</dbReference>
<dbReference type="Pfam" id="PF14257">
    <property type="entry name" value="DUF4349"/>
    <property type="match status" value="1"/>
</dbReference>
<evidence type="ECO:0000313" key="4">
    <source>
        <dbReference type="EMBL" id="SDF54089.1"/>
    </source>
</evidence>
<proteinExistence type="predicted"/>